<protein>
    <submittedName>
        <fullName evidence="1">Uncharacterized protein</fullName>
    </submittedName>
</protein>
<dbReference type="OrthoDB" id="2931061at2"/>
<accession>A0A1W1XT59</accession>
<gene>
    <name evidence="1" type="ORF">SAMN02745134_03070</name>
</gene>
<name>A0A1W1XT59_9CLOT</name>
<dbReference type="Proteomes" id="UP000192468">
    <property type="component" value="Unassembled WGS sequence"/>
</dbReference>
<keyword evidence="2" id="KW-1185">Reference proteome</keyword>
<dbReference type="AlphaFoldDB" id="A0A1W1XT59"/>
<evidence type="ECO:0000313" key="1">
    <source>
        <dbReference type="EMBL" id="SMC27149.1"/>
    </source>
</evidence>
<dbReference type="STRING" id="1121291.SAMN02745134_03070"/>
<proteinExistence type="predicted"/>
<sequence length="648" mass="77430">MKLFGNRSKKEKNNNIPIEEENKQFFSCEDMEFKDFHEENITKFITSKEEFLSKADINSKDFKYIVLACFKVVCEKSKISIVLNSPVESIELYVMSLIIFIKRCIPGEIVMHLNFSCENEKIIIYSGENKKKLKKIKDEYCFDFKREKFILGNMNIESIYLNFVFDNLNEKEKIENLKSIAENTVYNKVSISEYDDITEIFILNENREKLNCEDMLNFLKTLYENIIKSQDEVRKSNYVKFFFNVFEEEFKNKKVKREKYTPNENTIDMILSSYKYVDTCFDEEFGENIKKTINAYLLLVIVDAKTSQNLNYVKSVFYKANTNPVIFRKLIDILFVNNTFVEDILKWYILDEIGESKDLRDVLKHISFWAKTSPKVISMDFFGEFVENKIIDIIEERETKVDEYTITYNYLKDFYRLCPTVDDKDKYVEFQTRIKKKIYGYMFEAIDLNKVNYENILAIELEKSQHKEDTKFMSIYYLQALLNRESKIKLREIENFICSLSREEMFNLEHLIREYYKQDVIRENFRNIMVAFAEQTVYANDTVLYNVNELMKYINDNSGNDKAREYIAWVSDNFEDLDKPIVEGRFKSGLFSYFYELDTEAFKDSSFNKILANIENKNMKKMLREIRKQLPGNFKKIVNKISNSKTYY</sequence>
<evidence type="ECO:0000313" key="2">
    <source>
        <dbReference type="Proteomes" id="UP000192468"/>
    </source>
</evidence>
<dbReference type="RefSeq" id="WP_084116956.1">
    <property type="nucleotide sequence ID" value="NZ_FWXH01000016.1"/>
</dbReference>
<dbReference type="EMBL" id="FWXH01000016">
    <property type="protein sequence ID" value="SMC27149.1"/>
    <property type="molecule type" value="Genomic_DNA"/>
</dbReference>
<reference evidence="1 2" key="1">
    <citation type="submission" date="2017-04" db="EMBL/GenBank/DDBJ databases">
        <authorList>
            <person name="Afonso C.L."/>
            <person name="Miller P.J."/>
            <person name="Scott M.A."/>
            <person name="Spackman E."/>
            <person name="Goraichik I."/>
            <person name="Dimitrov K.M."/>
            <person name="Suarez D.L."/>
            <person name="Swayne D.E."/>
        </authorList>
    </citation>
    <scope>NUCLEOTIDE SEQUENCE [LARGE SCALE GENOMIC DNA]</scope>
    <source>
        <strain evidence="1 2">DSM 12555</strain>
    </source>
</reference>
<organism evidence="1 2">
    <name type="scientific">Clostridium acidisoli DSM 12555</name>
    <dbReference type="NCBI Taxonomy" id="1121291"/>
    <lineage>
        <taxon>Bacteria</taxon>
        <taxon>Bacillati</taxon>
        <taxon>Bacillota</taxon>
        <taxon>Clostridia</taxon>
        <taxon>Eubacteriales</taxon>
        <taxon>Clostridiaceae</taxon>
        <taxon>Clostridium</taxon>
    </lineage>
</organism>